<dbReference type="GO" id="GO:0042578">
    <property type="term" value="F:phosphoric ester hydrolase activity"/>
    <property type="evidence" value="ECO:0007669"/>
    <property type="project" value="UniProtKB-ARBA"/>
</dbReference>
<dbReference type="EMBL" id="BPWL01000001">
    <property type="protein sequence ID" value="GJJ06185.1"/>
    <property type="molecule type" value="Genomic_DNA"/>
</dbReference>
<keyword evidence="1" id="KW-0378">Hydrolase</keyword>
<evidence type="ECO:0008006" key="4">
    <source>
        <dbReference type="Google" id="ProtNLM"/>
    </source>
</evidence>
<dbReference type="Gene3D" id="3.40.720.10">
    <property type="entry name" value="Alkaline Phosphatase, subunit A"/>
    <property type="match status" value="2"/>
</dbReference>
<dbReference type="CDD" id="cd16014">
    <property type="entry name" value="PLC"/>
    <property type="match status" value="1"/>
</dbReference>
<gene>
    <name evidence="2" type="ORF">Clacol_000374</name>
</gene>
<dbReference type="Proteomes" id="UP001050691">
    <property type="component" value="Unassembled WGS sequence"/>
</dbReference>
<dbReference type="InterPro" id="IPR017850">
    <property type="entry name" value="Alkaline_phosphatase_core_sf"/>
</dbReference>
<dbReference type="PANTHER" id="PTHR31956">
    <property type="entry name" value="NON-SPECIFIC PHOSPHOLIPASE C4-RELATED"/>
    <property type="match status" value="1"/>
</dbReference>
<dbReference type="PANTHER" id="PTHR31956:SF1">
    <property type="entry name" value="NON-SPECIFIC PHOSPHOLIPASE C1"/>
    <property type="match status" value="1"/>
</dbReference>
<name>A0AAV4ZZL2_9AGAM</name>
<dbReference type="InterPro" id="IPR007312">
    <property type="entry name" value="Phosphoesterase"/>
</dbReference>
<evidence type="ECO:0000313" key="2">
    <source>
        <dbReference type="EMBL" id="GJJ06185.1"/>
    </source>
</evidence>
<comment type="caution">
    <text evidence="2">The sequence shown here is derived from an EMBL/GenBank/DDBJ whole genome shotgun (WGS) entry which is preliminary data.</text>
</comment>
<protein>
    <recommendedName>
        <fullName evidence="4">Non-hemolytic phospholipase C</fullName>
    </recommendedName>
</protein>
<evidence type="ECO:0000313" key="3">
    <source>
        <dbReference type="Proteomes" id="UP001050691"/>
    </source>
</evidence>
<reference evidence="2" key="1">
    <citation type="submission" date="2021-10" db="EMBL/GenBank/DDBJ databases">
        <title>De novo Genome Assembly of Clathrus columnatus (Basidiomycota, Fungi) Using Illumina and Nanopore Sequence Data.</title>
        <authorList>
            <person name="Ogiso-Tanaka E."/>
            <person name="Itagaki H."/>
            <person name="Hosoya T."/>
            <person name="Hosaka K."/>
        </authorList>
    </citation>
    <scope>NUCLEOTIDE SEQUENCE</scope>
    <source>
        <strain evidence="2">MO-923</strain>
    </source>
</reference>
<proteinExistence type="predicted"/>
<dbReference type="Pfam" id="PF04185">
    <property type="entry name" value="Phosphoesterase"/>
    <property type="match status" value="1"/>
</dbReference>
<accession>A0AAV4ZZL2</accession>
<sequence>MSFKGAATAISYYGSMAGVRGFADPNAHVSQNGKQVWFQLVDSTLSNDTNALLPFYINAAGGNLTEATQCMVAGSNGETIIVTSVARFTANHNALAQGDNNMWAIKNTPFSWSHFLRQDIPTHFALAEGWTVADMYAQSVVASTIPNRAFWISGSVNVPGGPQQLDQGGVTIDNNETPGCEAPNLDCFPLEWKTVPEFLEEAGVTWQVYQDQDNFGDNPLAWFEQFQNAPANSSLAQKGLAFLGLQAFYDAAASGTLPQVSYIVGPMELSEHPPWSPSDGAWLQQQVVNAVINSPKYSSTVLMVSFDETGGWGDHVIPITAPENTPGEWMTNPFNTSETVFAGPGFRLPFYVVSPWTRGGHVFTAHSDHSSQIMFLETWLASKGKNVVTDQLNSWRREHMSNLVQMFDFEHPDLSIPDLPVPTPPALGPQGQFLGDAECQSKFSNPQPPVPFGQQTRENSLNIETGFKTVRGALTEGRFLVFESGNSALTLDTKNEELTVGAAVPTHDTPLNRFVLHATANPPATTFNIQFFETIDGKTNFINSKFKATTSIQDAAVFNITDLGNSKGYTIQEVSGGGFVSISGNGKSLSVGKEATAFTVISVTKSSDSGQGF</sequence>
<evidence type="ECO:0000256" key="1">
    <source>
        <dbReference type="ARBA" id="ARBA00022801"/>
    </source>
</evidence>
<organism evidence="2 3">
    <name type="scientific">Clathrus columnatus</name>
    <dbReference type="NCBI Taxonomy" id="1419009"/>
    <lineage>
        <taxon>Eukaryota</taxon>
        <taxon>Fungi</taxon>
        <taxon>Dikarya</taxon>
        <taxon>Basidiomycota</taxon>
        <taxon>Agaricomycotina</taxon>
        <taxon>Agaricomycetes</taxon>
        <taxon>Phallomycetidae</taxon>
        <taxon>Phallales</taxon>
        <taxon>Clathraceae</taxon>
        <taxon>Clathrus</taxon>
    </lineage>
</organism>
<keyword evidence="3" id="KW-1185">Reference proteome</keyword>
<dbReference type="AlphaFoldDB" id="A0AAV4ZZL2"/>